<dbReference type="EMBL" id="HG793133">
    <property type="protein sequence ID" value="CDK30730.1"/>
    <property type="molecule type" value="Genomic_DNA"/>
</dbReference>
<keyword evidence="1" id="KW-0175">Coiled coil</keyword>
<dbReference type="AlphaFoldDB" id="V6DGN7"/>
<keyword evidence="4" id="KW-1185">Reference proteome</keyword>
<feature type="coiled-coil region" evidence="1">
    <location>
        <begin position="572"/>
        <end position="599"/>
    </location>
</feature>
<dbReference type="GO" id="GO:0004843">
    <property type="term" value="F:cysteine-type deubiquitinase activity"/>
    <property type="evidence" value="ECO:0007669"/>
    <property type="project" value="InterPro"/>
</dbReference>
<dbReference type="RefSeq" id="WP_023792330.1">
    <property type="nucleotide sequence ID" value="NC_023003.1"/>
</dbReference>
<dbReference type="HOGENOM" id="CLU_388668_0_0_7"/>
<dbReference type="Pfam" id="PF00443">
    <property type="entry name" value="UCH"/>
    <property type="match status" value="1"/>
</dbReference>
<dbReference type="Proteomes" id="UP000018769">
    <property type="component" value="Chromosome I"/>
</dbReference>
<dbReference type="GO" id="GO:0016579">
    <property type="term" value="P:protein deubiquitination"/>
    <property type="evidence" value="ECO:0007669"/>
    <property type="project" value="InterPro"/>
</dbReference>
<dbReference type="OrthoDB" id="982348at2"/>
<dbReference type="SUPFAM" id="SSF54001">
    <property type="entry name" value="Cysteine proteinases"/>
    <property type="match status" value="1"/>
</dbReference>
<name>V6DGN7_9BACT</name>
<keyword evidence="3" id="KW-0378">Hydrolase</keyword>
<dbReference type="PANTHER" id="PTHR24006:SF827">
    <property type="entry name" value="UBIQUITIN CARBOXYL-TERMINAL HYDROLASE 34"/>
    <property type="match status" value="1"/>
</dbReference>
<dbReference type="PANTHER" id="PTHR24006">
    <property type="entry name" value="UBIQUITIN CARBOXYL-TERMINAL HYDROLASE"/>
    <property type="match status" value="1"/>
</dbReference>
<evidence type="ECO:0000313" key="4">
    <source>
        <dbReference type="Proteomes" id="UP000018769"/>
    </source>
</evidence>
<dbReference type="InterPro" id="IPR001394">
    <property type="entry name" value="Peptidase_C19_UCH"/>
</dbReference>
<proteinExistence type="predicted"/>
<protein>
    <submittedName>
        <fullName evidence="3">Ubiquitin carboxyl-terminal hydrolase peptidase C19</fullName>
    </submittedName>
</protein>
<dbReference type="InterPro" id="IPR028889">
    <property type="entry name" value="USP"/>
</dbReference>
<dbReference type="CDD" id="cd02257">
    <property type="entry name" value="Peptidase_C19"/>
    <property type="match status" value="1"/>
</dbReference>
<evidence type="ECO:0000256" key="1">
    <source>
        <dbReference type="SAM" id="Coils"/>
    </source>
</evidence>
<dbReference type="Gene3D" id="3.90.70.10">
    <property type="entry name" value="Cysteine proteinases"/>
    <property type="match status" value="1"/>
</dbReference>
<dbReference type="PROSITE" id="PS50235">
    <property type="entry name" value="USP_3"/>
    <property type="match status" value="1"/>
</dbReference>
<dbReference type="STRING" id="673862.BABL1_gene_285"/>
<dbReference type="KEGG" id="dpb:BABL1_gene_285"/>
<reference evidence="3 4" key="1">
    <citation type="journal article" date="2015" name="Biol. Direct">
        <title>Babela massiliensis, a representative of a widespread bacterial phylum with unusual adaptations to parasitism in amoebae.</title>
        <authorList>
            <person name="Pagnier I."/>
            <person name="Yutin N."/>
            <person name="Croce O."/>
            <person name="Makarova K.S."/>
            <person name="Wolf Y.I."/>
            <person name="Benamar S."/>
            <person name="Raoult D."/>
            <person name="Koonin E.V."/>
            <person name="La Scola B."/>
        </authorList>
    </citation>
    <scope>NUCLEOTIDE SEQUENCE [LARGE SCALE GENOMIC DNA]</scope>
    <source>
        <strain evidence="4">BABL1</strain>
    </source>
</reference>
<dbReference type="GO" id="GO:0005829">
    <property type="term" value="C:cytosol"/>
    <property type="evidence" value="ECO:0007669"/>
    <property type="project" value="TreeGrafter"/>
</dbReference>
<dbReference type="InterPro" id="IPR038765">
    <property type="entry name" value="Papain-like_cys_pep_sf"/>
</dbReference>
<evidence type="ECO:0000313" key="3">
    <source>
        <dbReference type="EMBL" id="CDK30730.1"/>
    </source>
</evidence>
<organism evidence="3 4">
    <name type="scientific">Candidatus Babela massiliensis</name>
    <dbReference type="NCBI Taxonomy" id="673862"/>
    <lineage>
        <taxon>Bacteria</taxon>
        <taxon>Candidatus Babelota</taxon>
        <taxon>Candidatus Babeliae</taxon>
        <taxon>Candidatus Babeliales</taxon>
        <taxon>Candidatus Babeliaceae</taxon>
        <taxon>Candidatus Babela</taxon>
    </lineage>
</organism>
<evidence type="ECO:0000259" key="2">
    <source>
        <dbReference type="PROSITE" id="PS50235"/>
    </source>
</evidence>
<gene>
    <name evidence="3" type="ORF">BABL1_gene_285</name>
</gene>
<dbReference type="InterPro" id="IPR050164">
    <property type="entry name" value="Peptidase_C19"/>
</dbReference>
<sequence>MNIFNGIVTLATLLGMGCSTNWLEFNSIHNNSSESLTKTILYYNLKLEEEFLNNIKKQFYNFKSQSIISLYEAEQLFEAIETEIRRLIFNSTDHVLDFHQKLYLKNIYLFNKMLGSQYITSNNNLLFQNIISKKYDSFDKLNETLTHPILNINTIDLSNVNKENIITQTLNNKLQVVDFNRTLGLYPINFANLKNNLDIKCIEEPTSESIKLKNLGNTCFINALLQSINNIFCLKDTIISLKDLYNENTLSRALIDFLEHNSDENLSILCNQIWSIEHEIYDQNQDKVVIKKQFPKYNTGDAQELLMSFIEHLNQKDLVVPKELLTDEQLSDLKNLKRILGFQIEKNMLHPETNEIISKIQPQEDQFIASIELPIYKINSLKVDNYEVFKDMYAALEQSYLKEEIDEYTTESKEKLINVPAISYFTSLPKVLIINLKRYLNDQRKIFDKIDFPFEFDIDPYLKSEELNIHTKYELTSIMMHHGSAVHYTTYIKKENLWYHCDDHKIGKPLTEEELKNLLNAEEKPYATPYILFYKQKDLTNDFFQDLDHLRQTLVETIEEQIENQDLKDKVLKYLNKILKKLEKENENEELNYSIIYNQAINLINKYIKSEITELFKMLHSNFDECYIKNPNEGTLLFLHDALSDNPLLISIVKLKNIRFPFIMINKTDNTKLVDSKGLEAIKAIHRIFINPYEVKINQEYQKSKKSIRA</sequence>
<accession>V6DGN7</accession>
<feature type="domain" description="USP" evidence="2">
    <location>
        <begin position="210"/>
        <end position="537"/>
    </location>
</feature>